<dbReference type="RefSeq" id="WP_021629810.1">
    <property type="nucleotide sequence ID" value="NZ_JADMOW010000069.1"/>
</dbReference>
<evidence type="ECO:0000313" key="1">
    <source>
        <dbReference type="EMBL" id="CUO06616.1"/>
    </source>
</evidence>
<dbReference type="Proteomes" id="UP000095746">
    <property type="component" value="Unassembled WGS sequence"/>
</dbReference>
<dbReference type="EMBL" id="CYZT01000040">
    <property type="protein sequence ID" value="CUO06616.1"/>
    <property type="molecule type" value="Genomic_DNA"/>
</dbReference>
<dbReference type="Pfam" id="PF20648">
    <property type="entry name" value="DUF6809"/>
    <property type="match status" value="1"/>
</dbReference>
<accession>A0A174C4I6</accession>
<proteinExistence type="predicted"/>
<protein>
    <submittedName>
        <fullName evidence="1">Protein of uncharacterized function (DUF3782)</fullName>
    </submittedName>
</protein>
<name>A0A174C4I6_FLAPL</name>
<gene>
    <name evidence="1" type="ORF">ERS852411_00914</name>
</gene>
<organism evidence="1 2">
    <name type="scientific">Flavonifractor plautii</name>
    <name type="common">Fusobacterium plautii</name>
    <dbReference type="NCBI Taxonomy" id="292800"/>
    <lineage>
        <taxon>Bacteria</taxon>
        <taxon>Bacillati</taxon>
        <taxon>Bacillota</taxon>
        <taxon>Clostridia</taxon>
        <taxon>Eubacteriales</taxon>
        <taxon>Oscillospiraceae</taxon>
        <taxon>Flavonifractor</taxon>
    </lineage>
</organism>
<evidence type="ECO:0000313" key="2">
    <source>
        <dbReference type="Proteomes" id="UP000095746"/>
    </source>
</evidence>
<dbReference type="AlphaFoldDB" id="A0A174C4I6"/>
<sequence>MILEAMYCGDFYPCETVAPTSPKYRKALKTCEKLMEQLFQRLNKEDYELVQELQAQTAIAQCEENESYFKYGFSAGLIVQQEAHEQVQQKKEK</sequence>
<reference evidence="1 2" key="1">
    <citation type="submission" date="2015-09" db="EMBL/GenBank/DDBJ databases">
        <authorList>
            <consortium name="Pathogen Informatics"/>
        </authorList>
    </citation>
    <scope>NUCLEOTIDE SEQUENCE [LARGE SCALE GENOMIC DNA]</scope>
    <source>
        <strain evidence="1 2">2789STDY5608854</strain>
    </source>
</reference>
<dbReference type="InterPro" id="IPR049215">
    <property type="entry name" value="DUF6809"/>
</dbReference>